<evidence type="ECO:0000313" key="3">
    <source>
        <dbReference type="Proteomes" id="UP000887569"/>
    </source>
</evidence>
<feature type="transmembrane region" description="Helical" evidence="2">
    <location>
        <begin position="7"/>
        <end position="26"/>
    </location>
</feature>
<dbReference type="WBParaSite" id="PgR033_g083_t03">
    <property type="protein sequence ID" value="PgR033_g083_t03"/>
    <property type="gene ID" value="PgR033_g083"/>
</dbReference>
<organism evidence="3 4">
    <name type="scientific">Parascaris univalens</name>
    <name type="common">Nematode worm</name>
    <dbReference type="NCBI Taxonomy" id="6257"/>
    <lineage>
        <taxon>Eukaryota</taxon>
        <taxon>Metazoa</taxon>
        <taxon>Ecdysozoa</taxon>
        <taxon>Nematoda</taxon>
        <taxon>Chromadorea</taxon>
        <taxon>Rhabditida</taxon>
        <taxon>Spirurina</taxon>
        <taxon>Ascaridomorpha</taxon>
        <taxon>Ascaridoidea</taxon>
        <taxon>Ascarididae</taxon>
        <taxon>Parascaris</taxon>
    </lineage>
</organism>
<accession>A0A915BBW6</accession>
<feature type="region of interest" description="Disordered" evidence="1">
    <location>
        <begin position="236"/>
        <end position="285"/>
    </location>
</feature>
<keyword evidence="2" id="KW-1133">Transmembrane helix</keyword>
<evidence type="ECO:0000256" key="1">
    <source>
        <dbReference type="SAM" id="MobiDB-lite"/>
    </source>
</evidence>
<keyword evidence="2" id="KW-0812">Transmembrane</keyword>
<proteinExistence type="predicted"/>
<keyword evidence="3" id="KW-1185">Reference proteome</keyword>
<evidence type="ECO:0000256" key="2">
    <source>
        <dbReference type="SAM" id="Phobius"/>
    </source>
</evidence>
<protein>
    <submittedName>
        <fullName evidence="4">CUB domain-containing protein</fullName>
    </submittedName>
</protein>
<feature type="compositionally biased region" description="Polar residues" evidence="1">
    <location>
        <begin position="248"/>
        <end position="269"/>
    </location>
</feature>
<name>A0A915BBW6_PARUN</name>
<feature type="transmembrane region" description="Helical" evidence="2">
    <location>
        <begin position="190"/>
        <end position="214"/>
    </location>
</feature>
<sequence length="314" mass="35298">MAGYYNVFRIIHSNVLVLLTLFAVMVQTVQHSSEQMKNACGPNKITLSSTYPEHMLTFPVNGVDDTTIFHLGGRSQGNTSVISPTNHSTAINFTPENGYFYRCQWVITTESNHAITAIFEFNSEDGYVLSAEDDFGFIDNCTTKRCLIESSTPALSLEFHTRQLHAIPSTRFTAKFYSTLIAYDEKHPLIHWWIVLAISLTITLTFVLILYLVYMKRNQLLTRIIRLLNSSDASSKSSQAKKNAQLANGTQTSSGPSRRQHRTSVSSTHAPHFEPMPTIAEEDNEVNECESSTVSYFDRNSVQLQTQASMIHVL</sequence>
<reference evidence="4" key="1">
    <citation type="submission" date="2022-11" db="UniProtKB">
        <authorList>
            <consortium name="WormBaseParasite"/>
        </authorList>
    </citation>
    <scope>IDENTIFICATION</scope>
</reference>
<feature type="compositionally biased region" description="Low complexity" evidence="1">
    <location>
        <begin position="236"/>
        <end position="247"/>
    </location>
</feature>
<dbReference type="AlphaFoldDB" id="A0A915BBW6"/>
<dbReference type="Proteomes" id="UP000887569">
    <property type="component" value="Unplaced"/>
</dbReference>
<evidence type="ECO:0000313" key="4">
    <source>
        <dbReference type="WBParaSite" id="PgR033_g083_t03"/>
    </source>
</evidence>
<keyword evidence="2" id="KW-0472">Membrane</keyword>